<dbReference type="EMBL" id="MK071993">
    <property type="protein sequence ID" value="AYV76758.1"/>
    <property type="molecule type" value="Genomic_DNA"/>
</dbReference>
<evidence type="ECO:0000313" key="1">
    <source>
        <dbReference type="EMBL" id="AYV76758.1"/>
    </source>
</evidence>
<feature type="non-terminal residue" evidence="1">
    <location>
        <position position="1"/>
    </location>
</feature>
<name>A0A3G4ZPD9_9VIRU</name>
<gene>
    <name evidence="1" type="ORF">Terrestrivirus15_1</name>
</gene>
<organism evidence="1">
    <name type="scientific">Terrestrivirus sp</name>
    <dbReference type="NCBI Taxonomy" id="2487775"/>
    <lineage>
        <taxon>Viruses</taxon>
        <taxon>Varidnaviria</taxon>
        <taxon>Bamfordvirae</taxon>
        <taxon>Nucleocytoviricota</taxon>
        <taxon>Megaviricetes</taxon>
        <taxon>Imitervirales</taxon>
        <taxon>Mimiviridae</taxon>
        <taxon>Klosneuvirinae</taxon>
    </lineage>
</organism>
<sequence>AVDGGCDSVLFGVEEDLATPVEDMMTVYLVNKFKKEGTIENAYLTCLGTNIELINHQDFIKNVEKIKESNGLVNSINLKNLDSTQNLGINKDDVDRYVNLFKSCNTNNSIINSSIVASIEGQNGRYENPLLKNRISLKENFPFLNEQTSILWIFDLEIVAKNIIYLDQLDVLKDMDDIDAFVIYMNNIIHPPKVDKWDLNELYTKERMDRVKPLVHELLNILAKNESGDSIKRVINTKN</sequence>
<accession>A0A3G4ZPD9</accession>
<reference evidence="1" key="1">
    <citation type="submission" date="2018-10" db="EMBL/GenBank/DDBJ databases">
        <title>Hidden diversity of soil giant viruses.</title>
        <authorList>
            <person name="Schulz F."/>
            <person name="Alteio L."/>
            <person name="Goudeau D."/>
            <person name="Ryan E.M."/>
            <person name="Malmstrom R.R."/>
            <person name="Blanchard J."/>
            <person name="Woyke T."/>
        </authorList>
    </citation>
    <scope>NUCLEOTIDE SEQUENCE</scope>
    <source>
        <strain evidence="1">TEV1</strain>
    </source>
</reference>
<protein>
    <submittedName>
        <fullName evidence="1">Uncharacterized protein</fullName>
    </submittedName>
</protein>
<proteinExistence type="predicted"/>